<evidence type="ECO:0000313" key="2">
    <source>
        <dbReference type="Proteomes" id="UP000557739"/>
    </source>
</evidence>
<dbReference type="Proteomes" id="UP000557739">
    <property type="component" value="Unassembled WGS sequence"/>
</dbReference>
<evidence type="ECO:0000313" key="1">
    <source>
        <dbReference type="EMBL" id="MBB5697014.1"/>
    </source>
</evidence>
<name>A0A7W9AM63_9SPHN</name>
<dbReference type="Gene3D" id="3.30.70.940">
    <property type="entry name" value="NusG, N-terminal domain"/>
    <property type="match status" value="1"/>
</dbReference>
<protein>
    <recommendedName>
        <fullName evidence="3">NusG-like N-terminal domain-containing protein</fullName>
    </recommendedName>
</protein>
<keyword evidence="2" id="KW-1185">Reference proteome</keyword>
<organism evidence="1 2">
    <name type="scientific">Sphingomonas yantingensis</name>
    <dbReference type="NCBI Taxonomy" id="1241761"/>
    <lineage>
        <taxon>Bacteria</taxon>
        <taxon>Pseudomonadati</taxon>
        <taxon>Pseudomonadota</taxon>
        <taxon>Alphaproteobacteria</taxon>
        <taxon>Sphingomonadales</taxon>
        <taxon>Sphingomonadaceae</taxon>
        <taxon>Sphingomonas</taxon>
    </lineage>
</organism>
<dbReference type="AlphaFoldDB" id="A0A7W9AM63"/>
<gene>
    <name evidence="1" type="ORF">FHR19_000339</name>
</gene>
<sequence length="197" mass="21658">MMTKADGNSADRWCILRTAGARTLLLAQALNDAGMEAYTPTVLSSHRAPRRRAKVKTLVAGMPTFVFVRSGHVPDLEWLLRPEITSPLPPFAFFRYYGRRVEVRDAEIAKVRRQETAQIERVSGVKARAAAFGVGETIMLTAGSFAGLPGIVRQSDGRHTLVVFGNSLEVQIGTSHLREQTVNALSSKQDDLAHMAR</sequence>
<dbReference type="EMBL" id="JACIJJ010000001">
    <property type="protein sequence ID" value="MBB5697014.1"/>
    <property type="molecule type" value="Genomic_DNA"/>
</dbReference>
<evidence type="ECO:0008006" key="3">
    <source>
        <dbReference type="Google" id="ProtNLM"/>
    </source>
</evidence>
<comment type="caution">
    <text evidence="1">The sequence shown here is derived from an EMBL/GenBank/DDBJ whole genome shotgun (WGS) entry which is preliminary data.</text>
</comment>
<accession>A0A7W9AM63</accession>
<dbReference type="GO" id="GO:0006354">
    <property type="term" value="P:DNA-templated transcription elongation"/>
    <property type="evidence" value="ECO:0007669"/>
    <property type="project" value="InterPro"/>
</dbReference>
<reference evidence="1 2" key="1">
    <citation type="submission" date="2020-08" db="EMBL/GenBank/DDBJ databases">
        <title>Genomic Encyclopedia of Type Strains, Phase IV (KMG-IV): sequencing the most valuable type-strain genomes for metagenomic binning, comparative biology and taxonomic classification.</title>
        <authorList>
            <person name="Goeker M."/>
        </authorList>
    </citation>
    <scope>NUCLEOTIDE SEQUENCE [LARGE SCALE GENOMIC DNA]</scope>
    <source>
        <strain evidence="1 2">DSM 27244</strain>
    </source>
</reference>
<proteinExistence type="predicted"/>
<dbReference type="InterPro" id="IPR036735">
    <property type="entry name" value="NGN_dom_sf"/>
</dbReference>